<dbReference type="PANTHER" id="PTHR43434:SF23">
    <property type="entry name" value="PHOSPHOGLYCOLATE PHOSPHATASE"/>
    <property type="match status" value="1"/>
</dbReference>
<evidence type="ECO:0000256" key="8">
    <source>
        <dbReference type="ARBA" id="ARBA00059247"/>
    </source>
</evidence>
<dbReference type="InterPro" id="IPR023198">
    <property type="entry name" value="PGP-like_dom2"/>
</dbReference>
<gene>
    <name evidence="10" type="primary">gph_1</name>
    <name evidence="10" type="ORF">KEBURONENSIS_00381</name>
    <name evidence="9" type="ORF">KEBURONENSIS_00620</name>
</gene>
<dbReference type="Gene3D" id="3.40.50.1000">
    <property type="entry name" value="HAD superfamily/HAD-like"/>
    <property type="match status" value="1"/>
</dbReference>
<dbReference type="InterPro" id="IPR036412">
    <property type="entry name" value="HAD-like_sf"/>
</dbReference>
<dbReference type="InterPro" id="IPR050155">
    <property type="entry name" value="HAD-like_hydrolase_sf"/>
</dbReference>
<dbReference type="SFLD" id="SFLDG01135">
    <property type="entry name" value="C1.5.6:_HAD__Beta-PGM__Phospha"/>
    <property type="match status" value="1"/>
</dbReference>
<dbReference type="OrthoDB" id="9776368at2"/>
<dbReference type="Gene3D" id="1.10.150.240">
    <property type="entry name" value="Putative phosphatase, domain 2"/>
    <property type="match status" value="1"/>
</dbReference>
<evidence type="ECO:0000256" key="5">
    <source>
        <dbReference type="ARBA" id="ARBA00022801"/>
    </source>
</evidence>
<sequence>MPQIQAIFFDLDGTLADTALDLGGALNHLLRKHNLPEQPIEKIRPIVSHGSAAFLKLGANITPSHPDFEQWKQAYLAEYEQCLDHETVLFPEINTVLAELQKQHIAWGIITNKHQNFTNRLVPKLGFITPPAVIVSGDTCAEAKPSTQPMLYACEQTQVQPENCIYIGDAERDIQAGRNAGMKTIFAAWGYIGADDKPETWGYDFVANKPLEILDILHTIQAA</sequence>
<dbReference type="FunFam" id="3.40.50.1000:FF:000022">
    <property type="entry name" value="Phosphoglycolate phosphatase"/>
    <property type="match status" value="1"/>
</dbReference>
<proteinExistence type="predicted"/>
<accession>A0A238TCE1</accession>
<dbReference type="Pfam" id="PF13419">
    <property type="entry name" value="HAD_2"/>
    <property type="match status" value="1"/>
</dbReference>
<comment type="pathway">
    <text evidence="2">Organic acid metabolism; glycolate biosynthesis; glycolate from 2-phosphoglycolate: step 1/1.</text>
</comment>
<comment type="catalytic activity">
    <reaction evidence="1">
        <text>2-phosphoglycolate + H2O = glycolate + phosphate</text>
        <dbReference type="Rhea" id="RHEA:14369"/>
        <dbReference type="ChEBI" id="CHEBI:15377"/>
        <dbReference type="ChEBI" id="CHEBI:29805"/>
        <dbReference type="ChEBI" id="CHEBI:43474"/>
        <dbReference type="ChEBI" id="CHEBI:58033"/>
        <dbReference type="EC" id="3.1.3.18"/>
    </reaction>
</comment>
<dbReference type="GO" id="GO:0046872">
    <property type="term" value="F:metal ion binding"/>
    <property type="evidence" value="ECO:0007669"/>
    <property type="project" value="UniProtKB-KW"/>
</dbReference>
<dbReference type="STRING" id="1522312.GCA_900177895_01806"/>
<dbReference type="SUPFAM" id="SSF56784">
    <property type="entry name" value="HAD-like"/>
    <property type="match status" value="1"/>
</dbReference>
<keyword evidence="11" id="KW-1185">Reference proteome</keyword>
<dbReference type="SFLD" id="SFLDG01129">
    <property type="entry name" value="C1.5:_HAD__Beta-PGM__Phosphata"/>
    <property type="match status" value="1"/>
</dbReference>
<evidence type="ECO:0000256" key="3">
    <source>
        <dbReference type="ARBA" id="ARBA00013078"/>
    </source>
</evidence>
<keyword evidence="7" id="KW-0119">Carbohydrate metabolism</keyword>
<dbReference type="EC" id="3.1.3.18" evidence="3"/>
<dbReference type="InterPro" id="IPR006549">
    <property type="entry name" value="HAD-SF_hydro_IIIA"/>
</dbReference>
<reference evidence="9" key="1">
    <citation type="submission" date="2017-05" db="EMBL/GenBank/DDBJ databases">
        <authorList>
            <person name="Song R."/>
            <person name="Chenine A.L."/>
            <person name="Ruprecht R.M."/>
        </authorList>
    </citation>
    <scope>NUCLEOTIDE SEQUENCE</scope>
    <source>
        <strain evidence="9">Kingella_eburonensis</strain>
    </source>
</reference>
<keyword evidence="5 10" id="KW-0378">Hydrolase</keyword>
<dbReference type="InterPro" id="IPR023214">
    <property type="entry name" value="HAD_sf"/>
</dbReference>
<evidence type="ECO:0000313" key="10">
    <source>
        <dbReference type="EMBL" id="SNB78227.1"/>
    </source>
</evidence>
<keyword evidence="6" id="KW-0460">Magnesium</keyword>
<evidence type="ECO:0000256" key="6">
    <source>
        <dbReference type="ARBA" id="ARBA00022842"/>
    </source>
</evidence>
<evidence type="ECO:0000256" key="7">
    <source>
        <dbReference type="ARBA" id="ARBA00023277"/>
    </source>
</evidence>
<evidence type="ECO:0000313" key="11">
    <source>
        <dbReference type="Proteomes" id="UP000215450"/>
    </source>
</evidence>
<dbReference type="GO" id="GO:0005829">
    <property type="term" value="C:cytosol"/>
    <property type="evidence" value="ECO:0007669"/>
    <property type="project" value="TreeGrafter"/>
</dbReference>
<dbReference type="InterPro" id="IPR041492">
    <property type="entry name" value="HAD_2"/>
</dbReference>
<reference evidence="10" key="3">
    <citation type="submission" date="2017-06" db="EMBL/GenBank/DDBJ databases">
        <authorList>
            <person name="Kim H.J."/>
            <person name="Triplett B.A."/>
        </authorList>
    </citation>
    <scope>NUCLEOTIDE SEQUENCE [LARGE SCALE GENOMIC DNA]</scope>
    <source>
        <strain evidence="10">Kingella_eburonensis</strain>
    </source>
</reference>
<name>A0A238TCE1_9NEIS</name>
<dbReference type="GO" id="GO:0008967">
    <property type="term" value="F:phosphoglycolate phosphatase activity"/>
    <property type="evidence" value="ECO:0007669"/>
    <property type="project" value="UniProtKB-EC"/>
</dbReference>
<protein>
    <recommendedName>
        <fullName evidence="3">phosphoglycolate phosphatase</fullName>
        <ecNumber evidence="3">3.1.3.18</ecNumber>
    </recommendedName>
</protein>
<comment type="function">
    <text evidence="8">Specifically catalyzes the dephosphorylation of 2-phosphoglycolate. Is involved in the dissimilation of the intracellular 2-phosphoglycolate formed during the DNA repair of 3'-phosphoglycolate ends, a major class of DNA lesions induced by oxidative stress.</text>
</comment>
<dbReference type="NCBIfam" id="TIGR01509">
    <property type="entry name" value="HAD-SF-IA-v3"/>
    <property type="match status" value="1"/>
</dbReference>
<dbReference type="SFLD" id="SFLDS00003">
    <property type="entry name" value="Haloacid_Dehalogenase"/>
    <property type="match status" value="1"/>
</dbReference>
<evidence type="ECO:0000256" key="1">
    <source>
        <dbReference type="ARBA" id="ARBA00000830"/>
    </source>
</evidence>
<dbReference type="RefSeq" id="WP_095063446.1">
    <property type="nucleotide sequence ID" value="NZ_FXUV02000043.1"/>
</dbReference>
<evidence type="ECO:0000313" key="9">
    <source>
        <dbReference type="EMBL" id="SMQ13522.1"/>
    </source>
</evidence>
<dbReference type="NCBIfam" id="TIGR01662">
    <property type="entry name" value="HAD-SF-IIIA"/>
    <property type="match status" value="1"/>
</dbReference>
<organism evidence="10 11">
    <name type="scientific">Kingella negevensis</name>
    <dbReference type="NCBI Taxonomy" id="1522312"/>
    <lineage>
        <taxon>Bacteria</taxon>
        <taxon>Pseudomonadati</taxon>
        <taxon>Pseudomonadota</taxon>
        <taxon>Betaproteobacteria</taxon>
        <taxon>Neisseriales</taxon>
        <taxon>Neisseriaceae</taxon>
        <taxon>Kingella</taxon>
    </lineage>
</organism>
<dbReference type="EMBL" id="FXUV02000043">
    <property type="protein sequence ID" value="SNB78227.1"/>
    <property type="molecule type" value="Genomic_DNA"/>
</dbReference>
<keyword evidence="4" id="KW-0479">Metal-binding</keyword>
<dbReference type="NCBIfam" id="TIGR01549">
    <property type="entry name" value="HAD-SF-IA-v1"/>
    <property type="match status" value="1"/>
</dbReference>
<dbReference type="GO" id="GO:0006281">
    <property type="term" value="P:DNA repair"/>
    <property type="evidence" value="ECO:0007669"/>
    <property type="project" value="TreeGrafter"/>
</dbReference>
<reference evidence="11" key="2">
    <citation type="submission" date="2017-06" db="EMBL/GenBank/DDBJ databases">
        <authorList>
            <person name="Laurent S."/>
        </authorList>
    </citation>
    <scope>NUCLEOTIDE SEQUENCE [LARGE SCALE GENOMIC DNA]</scope>
</reference>
<evidence type="ECO:0000256" key="2">
    <source>
        <dbReference type="ARBA" id="ARBA00004818"/>
    </source>
</evidence>
<dbReference type="InterPro" id="IPR006439">
    <property type="entry name" value="HAD-SF_hydro_IA"/>
</dbReference>
<dbReference type="AlphaFoldDB" id="A0A238TCE1"/>
<dbReference type="EMBL" id="FXUV01000074">
    <property type="protein sequence ID" value="SMQ13522.1"/>
    <property type="molecule type" value="Genomic_DNA"/>
</dbReference>
<dbReference type="Proteomes" id="UP000215450">
    <property type="component" value="Unassembled WGS sequence"/>
</dbReference>
<dbReference type="PANTHER" id="PTHR43434">
    <property type="entry name" value="PHOSPHOGLYCOLATE PHOSPHATASE"/>
    <property type="match status" value="1"/>
</dbReference>
<evidence type="ECO:0000256" key="4">
    <source>
        <dbReference type="ARBA" id="ARBA00022723"/>
    </source>
</evidence>